<feature type="domain" description="YCII-related" evidence="2">
    <location>
        <begin position="29"/>
        <end position="139"/>
    </location>
</feature>
<dbReference type="PANTHER" id="PTHR35174:SF3">
    <property type="entry name" value="BLL7171 PROTEIN"/>
    <property type="match status" value="1"/>
</dbReference>
<comment type="similarity">
    <text evidence="1">Belongs to the YciI family.</text>
</comment>
<sequence>MRRRHRGDFDPHGGACAVFLSHAENSMSLFMLLLADDPTEYADMSPAELQEIVARYSAWSQEMGAKGRLRGGHKLTDEGGRILRREGAAVIVRDGPYAELREVVSGYFLIEADGYAEAEAIARSCPHAQSRGSITIREIEFTGAS</sequence>
<dbReference type="Gene3D" id="3.30.70.1060">
    <property type="entry name" value="Dimeric alpha+beta barrel"/>
    <property type="match status" value="1"/>
</dbReference>
<dbReference type="SUPFAM" id="SSF54909">
    <property type="entry name" value="Dimeric alpha+beta barrel"/>
    <property type="match status" value="1"/>
</dbReference>
<reference evidence="3 4" key="1">
    <citation type="journal article" date="2018" name="Nat. Biotechnol.">
        <title>A standardized bacterial taxonomy based on genome phylogeny substantially revises the tree of life.</title>
        <authorList>
            <person name="Parks D.H."/>
            <person name="Chuvochina M."/>
            <person name="Waite D.W."/>
            <person name="Rinke C."/>
            <person name="Skarshewski A."/>
            <person name="Chaumeil P.A."/>
            <person name="Hugenholtz P."/>
        </authorList>
    </citation>
    <scope>NUCLEOTIDE SEQUENCE [LARGE SCALE GENOMIC DNA]</scope>
    <source>
        <strain evidence="3">UBA8844</strain>
    </source>
</reference>
<comment type="caution">
    <text evidence="3">The sequence shown here is derived from an EMBL/GenBank/DDBJ whole genome shotgun (WGS) entry which is preliminary data.</text>
</comment>
<protein>
    <submittedName>
        <fullName evidence="3">Transcription initiation protein</fullName>
    </submittedName>
</protein>
<evidence type="ECO:0000313" key="4">
    <source>
        <dbReference type="Proteomes" id="UP000264071"/>
    </source>
</evidence>
<accession>A0A3D4V9P3</accession>
<dbReference type="Proteomes" id="UP000264071">
    <property type="component" value="Unassembled WGS sequence"/>
</dbReference>
<gene>
    <name evidence="3" type="ORF">DGD08_11545</name>
</gene>
<dbReference type="PANTHER" id="PTHR35174">
    <property type="entry name" value="BLL7171 PROTEIN-RELATED"/>
    <property type="match status" value="1"/>
</dbReference>
<dbReference type="InterPro" id="IPR005545">
    <property type="entry name" value="YCII"/>
</dbReference>
<evidence type="ECO:0000313" key="3">
    <source>
        <dbReference type="EMBL" id="HCT57825.1"/>
    </source>
</evidence>
<evidence type="ECO:0000256" key="1">
    <source>
        <dbReference type="ARBA" id="ARBA00007689"/>
    </source>
</evidence>
<dbReference type="EMBL" id="DPIY01000010">
    <property type="protein sequence ID" value="HCT57825.1"/>
    <property type="molecule type" value="Genomic_DNA"/>
</dbReference>
<dbReference type="Pfam" id="PF03795">
    <property type="entry name" value="YCII"/>
    <property type="match status" value="1"/>
</dbReference>
<evidence type="ECO:0000259" key="2">
    <source>
        <dbReference type="Pfam" id="PF03795"/>
    </source>
</evidence>
<organism evidence="3 4">
    <name type="scientific">Gemmatimonas aurantiaca</name>
    <dbReference type="NCBI Taxonomy" id="173480"/>
    <lineage>
        <taxon>Bacteria</taxon>
        <taxon>Pseudomonadati</taxon>
        <taxon>Gemmatimonadota</taxon>
        <taxon>Gemmatimonadia</taxon>
        <taxon>Gemmatimonadales</taxon>
        <taxon>Gemmatimonadaceae</taxon>
        <taxon>Gemmatimonas</taxon>
    </lineage>
</organism>
<dbReference type="InterPro" id="IPR011008">
    <property type="entry name" value="Dimeric_a/b-barrel"/>
</dbReference>
<proteinExistence type="inferred from homology"/>
<name>A0A3D4V9P3_9BACT</name>
<dbReference type="AlphaFoldDB" id="A0A3D4V9P3"/>